<evidence type="ECO:0000313" key="1">
    <source>
        <dbReference type="EMBL" id="RHY78822.1"/>
    </source>
</evidence>
<dbReference type="VEuPathDB" id="FungiDB:H257_08187"/>
<comment type="caution">
    <text evidence="1">The sequence shown here is derived from an EMBL/GenBank/DDBJ whole genome shotgun (WGS) entry which is preliminary data.</text>
</comment>
<proteinExistence type="predicted"/>
<evidence type="ECO:0000313" key="4">
    <source>
        <dbReference type="Proteomes" id="UP000286510"/>
    </source>
</evidence>
<protein>
    <submittedName>
        <fullName evidence="1">Uncharacterized protein</fullName>
    </submittedName>
</protein>
<feature type="non-terminal residue" evidence="1">
    <location>
        <position position="1"/>
    </location>
</feature>
<sequence length="257" mass="28831">DVAYDLSTRSSTSRTEWVEPLALVHAKGRIDDADVEFAQAAKGLRLIDDDLKRTDNVFITAMEIDLQLAAWVSRLRETTRMRSDIAPLLLQHAIGAKSVLGRRMQDRRELRTAADVAEINRVVPELVGRLDARRGADDAAIERLVPVLAAEMAGFVELQFAWAQARFTEVKGHQYIPPTLVPSATFVWCRCERPSVRNALQALVFALRTGRKRGQPDVPLCPPVHSHDRPLWLPDEQHMTMIDQVLASLSIVATIWT</sequence>
<dbReference type="Proteomes" id="UP000266196">
    <property type="component" value="Unassembled WGS sequence"/>
</dbReference>
<organism evidence="1 3">
    <name type="scientific">Aphanomyces astaci</name>
    <name type="common">Crayfish plague agent</name>
    <dbReference type="NCBI Taxonomy" id="112090"/>
    <lineage>
        <taxon>Eukaryota</taxon>
        <taxon>Sar</taxon>
        <taxon>Stramenopiles</taxon>
        <taxon>Oomycota</taxon>
        <taxon>Saprolegniomycetes</taxon>
        <taxon>Saprolegniales</taxon>
        <taxon>Verrucalvaceae</taxon>
        <taxon>Aphanomyces</taxon>
    </lineage>
</organism>
<accession>A0A397E9R1</accession>
<dbReference type="EMBL" id="QUTF01008503">
    <property type="protein sequence ID" value="RHZ38584.1"/>
    <property type="molecule type" value="Genomic_DNA"/>
</dbReference>
<reference evidence="3 4" key="1">
    <citation type="submission" date="2018-08" db="EMBL/GenBank/DDBJ databases">
        <title>Aphanomyces genome sequencing and annotation.</title>
        <authorList>
            <person name="Minardi D."/>
            <person name="Oidtmann B."/>
            <person name="Van Der Giezen M."/>
            <person name="Studholme D.J."/>
        </authorList>
    </citation>
    <scope>NUCLEOTIDE SEQUENCE [LARGE SCALE GENOMIC DNA]</scope>
    <source>
        <strain evidence="1 3">197901</strain>
        <strain evidence="2 4">FDL457</strain>
    </source>
</reference>
<evidence type="ECO:0000313" key="2">
    <source>
        <dbReference type="EMBL" id="RHZ38584.1"/>
    </source>
</evidence>
<name>A0A397E9R1_APHAT</name>
<dbReference type="Proteomes" id="UP000286510">
    <property type="component" value="Unassembled WGS sequence"/>
</dbReference>
<evidence type="ECO:0000313" key="3">
    <source>
        <dbReference type="Proteomes" id="UP000266196"/>
    </source>
</evidence>
<dbReference type="AlphaFoldDB" id="A0A397E9R1"/>
<dbReference type="EMBL" id="QUTE01024315">
    <property type="protein sequence ID" value="RHY78822.1"/>
    <property type="molecule type" value="Genomic_DNA"/>
</dbReference>
<gene>
    <name evidence="2" type="ORF">DYB26_013422</name>
    <name evidence="1" type="ORF">DYB31_010417</name>
</gene>